<sequence>MTNETVKDDELVAALVRSWGEISAEMYARMTPYQFYGAGWSAALAALQVAAENGERAKFEAWFDNRPDEYGFLPDPHPVREDGTYEWGFKQEMWECWQARATAPQATVEGNEREEPFPYQKTFNAIAAATTGYESGHVGISVIKFREAFGDTRAAVAQAGATGAHDAQDAARYRRFRRWHPRLQTSYWTGQWWEPIYGEKMDACVDSLDEVLQPTPHAAQRDTGPLETGEAG</sequence>
<dbReference type="STRING" id="416943.SAMN05445871_4071"/>
<dbReference type="OrthoDB" id="10018916at2"/>
<protein>
    <submittedName>
        <fullName evidence="1">Uncharacterized protein</fullName>
    </submittedName>
</protein>
<evidence type="ECO:0000313" key="1">
    <source>
        <dbReference type="EMBL" id="SEK91710.1"/>
    </source>
</evidence>
<proteinExistence type="predicted"/>
<accession>A0A1H7KYT6</accession>
<name>A0A1H7KYT6_9BURK</name>
<keyword evidence="2" id="KW-1185">Reference proteome</keyword>
<organism evidence="1 2">
    <name type="scientific">Paraburkholderia caballeronis</name>
    <dbReference type="NCBI Taxonomy" id="416943"/>
    <lineage>
        <taxon>Bacteria</taxon>
        <taxon>Pseudomonadati</taxon>
        <taxon>Pseudomonadota</taxon>
        <taxon>Betaproteobacteria</taxon>
        <taxon>Burkholderiales</taxon>
        <taxon>Burkholderiaceae</taxon>
        <taxon>Paraburkholderia</taxon>
    </lineage>
</organism>
<dbReference type="Proteomes" id="UP000199120">
    <property type="component" value="Unassembled WGS sequence"/>
</dbReference>
<evidence type="ECO:0000313" key="2">
    <source>
        <dbReference type="Proteomes" id="UP000199120"/>
    </source>
</evidence>
<dbReference type="AlphaFoldDB" id="A0A1H7KYT6"/>
<gene>
    <name evidence="1" type="ORF">SAMN05192542_104108</name>
</gene>
<dbReference type="RefSeq" id="WP_143040707.1">
    <property type="nucleotide sequence ID" value="NZ_FNSR01000002.1"/>
</dbReference>
<dbReference type="EMBL" id="FOAJ01000004">
    <property type="protein sequence ID" value="SEK91710.1"/>
    <property type="molecule type" value="Genomic_DNA"/>
</dbReference>
<reference evidence="2" key="1">
    <citation type="submission" date="2016-10" db="EMBL/GenBank/DDBJ databases">
        <authorList>
            <person name="Varghese N."/>
            <person name="Submissions S."/>
        </authorList>
    </citation>
    <scope>NUCLEOTIDE SEQUENCE [LARGE SCALE GENOMIC DNA]</scope>
    <source>
        <strain evidence="2">LMG 26416</strain>
    </source>
</reference>